<dbReference type="GO" id="GO:0004519">
    <property type="term" value="F:endonuclease activity"/>
    <property type="evidence" value="ECO:0007669"/>
    <property type="project" value="InterPro"/>
</dbReference>
<dbReference type="InterPro" id="IPR002711">
    <property type="entry name" value="HNH"/>
</dbReference>
<accession>A0A7I7T1E8</accession>
<dbReference type="AlphaFoldDB" id="A0A7I7T1E8"/>
<evidence type="ECO:0000256" key="1">
    <source>
        <dbReference type="SAM" id="MobiDB-lite"/>
    </source>
</evidence>
<proteinExistence type="predicted"/>
<dbReference type="KEGG" id="mhev:MHEL_13450"/>
<feature type="region of interest" description="Disordered" evidence="1">
    <location>
        <begin position="92"/>
        <end position="120"/>
    </location>
</feature>
<evidence type="ECO:0000313" key="3">
    <source>
        <dbReference type="EMBL" id="BBY63102.1"/>
    </source>
</evidence>
<feature type="domain" description="HNH nuclease" evidence="2">
    <location>
        <begin position="204"/>
        <end position="255"/>
    </location>
</feature>
<dbReference type="Pfam" id="PF01844">
    <property type="entry name" value="HNH"/>
    <property type="match status" value="1"/>
</dbReference>
<evidence type="ECO:0000259" key="2">
    <source>
        <dbReference type="SMART" id="SM00507"/>
    </source>
</evidence>
<reference evidence="3 4" key="1">
    <citation type="journal article" date="2019" name="Emerg. Microbes Infect.">
        <title>Comprehensive subspecies identification of 175 nontuberculous mycobacteria species based on 7547 genomic profiles.</title>
        <authorList>
            <person name="Matsumoto Y."/>
            <person name="Kinjo T."/>
            <person name="Motooka D."/>
            <person name="Nabeya D."/>
            <person name="Jung N."/>
            <person name="Uechi K."/>
            <person name="Horii T."/>
            <person name="Iida T."/>
            <person name="Fujita J."/>
            <person name="Nakamura S."/>
        </authorList>
    </citation>
    <scope>NUCLEOTIDE SEQUENCE [LARGE SCALE GENOMIC DNA]</scope>
    <source>
        <strain evidence="3 4">JCM 30396</strain>
    </source>
</reference>
<dbReference type="GO" id="GO:0008270">
    <property type="term" value="F:zinc ion binding"/>
    <property type="evidence" value="ECO:0007669"/>
    <property type="project" value="InterPro"/>
</dbReference>
<dbReference type="Proteomes" id="UP000467148">
    <property type="component" value="Chromosome"/>
</dbReference>
<evidence type="ECO:0000313" key="4">
    <source>
        <dbReference type="Proteomes" id="UP000467148"/>
    </source>
</evidence>
<dbReference type="EMBL" id="AP022596">
    <property type="protein sequence ID" value="BBY63102.1"/>
    <property type="molecule type" value="Genomic_DNA"/>
</dbReference>
<name>A0A7I7T1E8_9MYCO</name>
<dbReference type="GO" id="GO:0003676">
    <property type="term" value="F:nucleic acid binding"/>
    <property type="evidence" value="ECO:0007669"/>
    <property type="project" value="InterPro"/>
</dbReference>
<dbReference type="Gene3D" id="1.10.30.50">
    <property type="match status" value="1"/>
</dbReference>
<gene>
    <name evidence="3" type="ORF">MHEL_13450</name>
</gene>
<dbReference type="InterPro" id="IPR003615">
    <property type="entry name" value="HNH_nuc"/>
</dbReference>
<organism evidence="3 4">
    <name type="scientific">Mycolicibacterium helvum</name>
    <dbReference type="NCBI Taxonomy" id="1534349"/>
    <lineage>
        <taxon>Bacteria</taxon>
        <taxon>Bacillati</taxon>
        <taxon>Actinomycetota</taxon>
        <taxon>Actinomycetes</taxon>
        <taxon>Mycobacteriales</taxon>
        <taxon>Mycobacteriaceae</taxon>
        <taxon>Mycolicibacterium</taxon>
    </lineage>
</organism>
<sequence length="262" mass="29643">MVLLPWRRAEAPWFGCPESRAATTISPTILHVLVPDEVISYREMCQEEDASLQQGMNFGCAGRRSIILMSRRPGAPYDDRVEEDGRVLIYEGHNLPRKQGGPDPKTVDQPERTPGGKLTQNGQFAQAAAQHRDLGARPERVRVYEKMRTGIWTFNGTFRLVDAWREESQGRLVFKFRLEVDADATPVIDSREPRLEQNRLIPSDVKLAVWKRDAGKCVECGSADNLHFDHIIPYSRGGSSLVAENIQLMCARHNLAKHDKIQ</sequence>
<keyword evidence="4" id="KW-1185">Reference proteome</keyword>
<dbReference type="SMART" id="SM00507">
    <property type="entry name" value="HNHc"/>
    <property type="match status" value="1"/>
</dbReference>
<protein>
    <recommendedName>
        <fullName evidence="2">HNH nuclease domain-containing protein</fullName>
    </recommendedName>
</protein>